<dbReference type="OrthoDB" id="2013972at2759"/>
<dbReference type="AlphaFoldDB" id="A0A3N4IJI8"/>
<dbReference type="CDD" id="cd02440">
    <property type="entry name" value="AdoMet_MTases"/>
    <property type="match status" value="1"/>
</dbReference>
<organism evidence="1 2">
    <name type="scientific">Ascobolus immersus RN42</name>
    <dbReference type="NCBI Taxonomy" id="1160509"/>
    <lineage>
        <taxon>Eukaryota</taxon>
        <taxon>Fungi</taxon>
        <taxon>Dikarya</taxon>
        <taxon>Ascomycota</taxon>
        <taxon>Pezizomycotina</taxon>
        <taxon>Pezizomycetes</taxon>
        <taxon>Pezizales</taxon>
        <taxon>Ascobolaceae</taxon>
        <taxon>Ascobolus</taxon>
    </lineage>
</organism>
<gene>
    <name evidence="1" type="ORF">BJ508DRAFT_302203</name>
</gene>
<reference evidence="1 2" key="1">
    <citation type="journal article" date="2018" name="Nat. Ecol. Evol.">
        <title>Pezizomycetes genomes reveal the molecular basis of ectomycorrhizal truffle lifestyle.</title>
        <authorList>
            <person name="Murat C."/>
            <person name="Payen T."/>
            <person name="Noel B."/>
            <person name="Kuo A."/>
            <person name="Morin E."/>
            <person name="Chen J."/>
            <person name="Kohler A."/>
            <person name="Krizsan K."/>
            <person name="Balestrini R."/>
            <person name="Da Silva C."/>
            <person name="Montanini B."/>
            <person name="Hainaut M."/>
            <person name="Levati E."/>
            <person name="Barry K.W."/>
            <person name="Belfiori B."/>
            <person name="Cichocki N."/>
            <person name="Clum A."/>
            <person name="Dockter R.B."/>
            <person name="Fauchery L."/>
            <person name="Guy J."/>
            <person name="Iotti M."/>
            <person name="Le Tacon F."/>
            <person name="Lindquist E.A."/>
            <person name="Lipzen A."/>
            <person name="Malagnac F."/>
            <person name="Mello A."/>
            <person name="Molinier V."/>
            <person name="Miyauchi S."/>
            <person name="Poulain J."/>
            <person name="Riccioni C."/>
            <person name="Rubini A."/>
            <person name="Sitrit Y."/>
            <person name="Splivallo R."/>
            <person name="Traeger S."/>
            <person name="Wang M."/>
            <person name="Zifcakova L."/>
            <person name="Wipf D."/>
            <person name="Zambonelli A."/>
            <person name="Paolocci F."/>
            <person name="Nowrousian M."/>
            <person name="Ottonello S."/>
            <person name="Baldrian P."/>
            <person name="Spatafora J.W."/>
            <person name="Henrissat B."/>
            <person name="Nagy L.G."/>
            <person name="Aury J.M."/>
            <person name="Wincker P."/>
            <person name="Grigoriev I.V."/>
            <person name="Bonfante P."/>
            <person name="Martin F.M."/>
        </authorList>
    </citation>
    <scope>NUCLEOTIDE SEQUENCE [LARGE SCALE GENOMIC DNA]</scope>
    <source>
        <strain evidence="1 2">RN42</strain>
    </source>
</reference>
<dbReference type="Proteomes" id="UP000275078">
    <property type="component" value="Unassembled WGS sequence"/>
</dbReference>
<dbReference type="Gene3D" id="3.40.50.150">
    <property type="entry name" value="Vaccinia Virus protein VP39"/>
    <property type="match status" value="1"/>
</dbReference>
<sequence>MATTIESNPPAEVEAEIEFGDDSEQSCDESIAESDTTSLSSSVFDYVYENGRRYASHRTGGDTYVLPNDDVEQARLDLAHHYWSLMLRGKLNLADLPQAKKGSDCDQMRALDLGTGTGIWAIDFADANEEWEVIGTDLSPIQPRWVPPNCKFEVDNFEDNWIYGKPFNYIHGRNLVGCVADWSVLFKNCFDNLAPGGILEFQETDIGRAYSEDGSVKPGSPIAEYNKVLCEAGKILGREADITPKLVDFVKAAGFVDVKEIKMKFPVGSWPKDPRQKEIGTVVQEILQTGTEAYGLASLTRVLKWEPAKAKEFLASVVKDFNNRKIHTVYDLHVVIGRKPE</sequence>
<dbReference type="PANTHER" id="PTHR43591">
    <property type="entry name" value="METHYLTRANSFERASE"/>
    <property type="match status" value="1"/>
</dbReference>
<accession>A0A3N4IJI8</accession>
<dbReference type="GO" id="GO:0032259">
    <property type="term" value="P:methylation"/>
    <property type="evidence" value="ECO:0007669"/>
    <property type="project" value="UniProtKB-KW"/>
</dbReference>
<dbReference type="InterPro" id="IPR029063">
    <property type="entry name" value="SAM-dependent_MTases_sf"/>
</dbReference>
<dbReference type="Pfam" id="PF13489">
    <property type="entry name" value="Methyltransf_23"/>
    <property type="match status" value="1"/>
</dbReference>
<evidence type="ECO:0000313" key="1">
    <source>
        <dbReference type="EMBL" id="RPA86305.1"/>
    </source>
</evidence>
<name>A0A3N4IJI8_ASCIM</name>
<keyword evidence="2" id="KW-1185">Reference proteome</keyword>
<evidence type="ECO:0000313" key="2">
    <source>
        <dbReference type="Proteomes" id="UP000275078"/>
    </source>
</evidence>
<keyword evidence="1" id="KW-0489">Methyltransferase</keyword>
<dbReference type="PANTHER" id="PTHR43591:SF10">
    <property type="entry name" value="ABC TRANSMEMBRANE TYPE-1 DOMAIN-CONTAINING PROTEIN-RELATED"/>
    <property type="match status" value="1"/>
</dbReference>
<proteinExistence type="predicted"/>
<protein>
    <submittedName>
        <fullName evidence="1">S-adenosyl-L-methionine-dependent methyltransferase</fullName>
    </submittedName>
</protein>
<dbReference type="EMBL" id="ML119650">
    <property type="protein sequence ID" value="RPA86305.1"/>
    <property type="molecule type" value="Genomic_DNA"/>
</dbReference>
<dbReference type="SUPFAM" id="SSF53335">
    <property type="entry name" value="S-adenosyl-L-methionine-dependent methyltransferases"/>
    <property type="match status" value="1"/>
</dbReference>
<dbReference type="STRING" id="1160509.A0A3N4IJI8"/>
<dbReference type="GO" id="GO:0008168">
    <property type="term" value="F:methyltransferase activity"/>
    <property type="evidence" value="ECO:0007669"/>
    <property type="project" value="UniProtKB-KW"/>
</dbReference>
<keyword evidence="1" id="KW-0808">Transferase</keyword>